<dbReference type="Proteomes" id="UP000075243">
    <property type="component" value="Chromosome 1"/>
</dbReference>
<evidence type="ECO:0000256" key="2">
    <source>
        <dbReference type="SAM" id="MobiDB-lite"/>
    </source>
</evidence>
<dbReference type="GO" id="GO:0015074">
    <property type="term" value="P:DNA integration"/>
    <property type="evidence" value="ECO:0007669"/>
    <property type="project" value="InterPro"/>
</dbReference>
<dbReference type="OMA" id="HELWTHI"/>
<dbReference type="PROSITE" id="PS50994">
    <property type="entry name" value="INTEGRASE"/>
    <property type="match status" value="1"/>
</dbReference>
<dbReference type="Pfam" id="PF22936">
    <property type="entry name" value="Pol_BBD"/>
    <property type="match status" value="1"/>
</dbReference>
<dbReference type="EMBL" id="CM003603">
    <property type="protein sequence ID" value="KYP77073.1"/>
    <property type="molecule type" value="Genomic_DNA"/>
</dbReference>
<evidence type="ECO:0000313" key="4">
    <source>
        <dbReference type="EMBL" id="KYP77073.1"/>
    </source>
</evidence>
<feature type="domain" description="Integrase catalytic" evidence="3">
    <location>
        <begin position="160"/>
        <end position="333"/>
    </location>
</feature>
<dbReference type="InterPro" id="IPR001584">
    <property type="entry name" value="Integrase_cat-core"/>
</dbReference>
<evidence type="ECO:0000256" key="1">
    <source>
        <dbReference type="ARBA" id="ARBA00022750"/>
    </source>
</evidence>
<keyword evidence="5" id="KW-1185">Reference proteome</keyword>
<reference evidence="4 5" key="1">
    <citation type="journal article" date="2012" name="Nat. Biotechnol.">
        <title>Draft genome sequence of pigeonpea (Cajanus cajan), an orphan legume crop of resource-poor farmers.</title>
        <authorList>
            <person name="Varshney R.K."/>
            <person name="Chen W."/>
            <person name="Li Y."/>
            <person name="Bharti A.K."/>
            <person name="Saxena R.K."/>
            <person name="Schlueter J.A."/>
            <person name="Donoghue M.T."/>
            <person name="Azam S."/>
            <person name="Fan G."/>
            <person name="Whaley A.M."/>
            <person name="Farmer A.D."/>
            <person name="Sheridan J."/>
            <person name="Iwata A."/>
            <person name="Tuteja R."/>
            <person name="Penmetsa R.V."/>
            <person name="Wu W."/>
            <person name="Upadhyaya H.D."/>
            <person name="Yang S.P."/>
            <person name="Shah T."/>
            <person name="Saxena K.B."/>
            <person name="Michael T."/>
            <person name="McCombie W.R."/>
            <person name="Yang B."/>
            <person name="Zhang G."/>
            <person name="Yang H."/>
            <person name="Wang J."/>
            <person name="Spillane C."/>
            <person name="Cook D.R."/>
            <person name="May G.D."/>
            <person name="Xu X."/>
            <person name="Jackson S.A."/>
        </authorList>
    </citation>
    <scope>NUCLEOTIDE SEQUENCE [LARGE SCALE GENOMIC DNA]</scope>
    <source>
        <strain evidence="5">cv. Asha</strain>
    </source>
</reference>
<dbReference type="Pfam" id="PF13976">
    <property type="entry name" value="gag_pre-integrs"/>
    <property type="match status" value="1"/>
</dbReference>
<keyword evidence="1" id="KW-0064">Aspartyl protease</keyword>
<accession>A0A151UCM8</accession>
<dbReference type="SUPFAM" id="SSF53098">
    <property type="entry name" value="Ribonuclease H-like"/>
    <property type="match status" value="1"/>
</dbReference>
<dbReference type="GO" id="GO:0003676">
    <property type="term" value="F:nucleic acid binding"/>
    <property type="evidence" value="ECO:0007669"/>
    <property type="project" value="InterPro"/>
</dbReference>
<dbReference type="PANTHER" id="PTHR11439:SF462">
    <property type="match status" value="1"/>
</dbReference>
<dbReference type="AlphaFoldDB" id="A0A151UCM8"/>
<organism evidence="4 5">
    <name type="scientific">Cajanus cajan</name>
    <name type="common">Pigeon pea</name>
    <name type="synonym">Cajanus indicus</name>
    <dbReference type="NCBI Taxonomy" id="3821"/>
    <lineage>
        <taxon>Eukaryota</taxon>
        <taxon>Viridiplantae</taxon>
        <taxon>Streptophyta</taxon>
        <taxon>Embryophyta</taxon>
        <taxon>Tracheophyta</taxon>
        <taxon>Spermatophyta</taxon>
        <taxon>Magnoliopsida</taxon>
        <taxon>eudicotyledons</taxon>
        <taxon>Gunneridae</taxon>
        <taxon>Pentapetalae</taxon>
        <taxon>rosids</taxon>
        <taxon>fabids</taxon>
        <taxon>Fabales</taxon>
        <taxon>Fabaceae</taxon>
        <taxon>Papilionoideae</taxon>
        <taxon>50 kb inversion clade</taxon>
        <taxon>NPAAA clade</taxon>
        <taxon>indigoferoid/millettioid clade</taxon>
        <taxon>Phaseoleae</taxon>
        <taxon>Cajanus</taxon>
    </lineage>
</organism>
<dbReference type="InterPro" id="IPR036397">
    <property type="entry name" value="RNaseH_sf"/>
</dbReference>
<evidence type="ECO:0000259" key="3">
    <source>
        <dbReference type="PROSITE" id="PS50994"/>
    </source>
</evidence>
<gene>
    <name evidence="4" type="ORF">KK1_021341</name>
</gene>
<sequence length="1069" mass="121266">MTGNLSLLCGLRDVVGCPVRLPDGKQLMANKEGTVTLDGGLKVENVLYVPTLSCNLLSISQLTNETNCVVYFTNNLCVMQDCTSKMLIGVGEQRDGLYFFKGIRSEKAHKANGTCELNLWHQRMGHPSFKVTKLASNMRCDNSILKNKPCDVCLRAKQTRDVFPLSTNNASDSFELIHCDLWGPYRTPSSCGASYFLTIMDDFSRAIWIYLISDKREVSRTLLNFFALIERQFGKQIKVLRSDNGTEFTCLRNYFHEHGIVFQTSCPGTPQQNGRVERKHRHILNVARALRFQGNLPISFWGECVLIAGYLINRTPTPVLSGKTPYEMLYGQAPMYEHLKVFGCLCYAHNLDRHGDMFASRSRKCIFVGYPYGKKGWKLFDLDTQCYFVSHDVEFFETEFPFTPTVGVKYDLFVDSSLMNDTLDYDDDNDLDNDTRMGENTLNEVVVGSEVREGTVALDSERSDELVEEGNNPTPNVDSLELVRQSSLEELGRGHRTKLPSVKLREYVTHTIKKLSPSPSQSTSQYSSGTPYPISHYISCENFSEKHCRFVAAITLAQEPIHYAEAVQDAKWRLAMQQELHALEANGTWSLETLPDGKKPLGCKWVYKIKHNSDGTIERYKARLVILGNHQKEGVDYTETFAPVVKMVTVRLVLAVAATKKWELHQMDVHNAFLHGDLHEDVYMKLPPGFHASQPNHVCKLKKSLYGLKQAPRCWFAKLSSALINFGFRQSGCDHSLFTLLAHGVQMMVLVYVDDLIICGNDSAAIQRFKEYLSKCFHMKDLGHLKYFLGVEVARNSSGIFLCQRKYALDIIQEAGLLGAQPVATPLEQNHQLGLATGRYIDQPDRYRRLVGRLIYLCFTRPELSYCVHTLSQFMQQPREEHWNAAIRIVRYLKGSPGQGILLKSTSDFQLHGWCDSDWAGCPLTRRSTTGWFLFLGHSPISWKTKKQYTVSRSSAEAEYRSMATTCCELKWLRSLLADLGISHKGPMHLHCDSQAALHIAKNPVFHERTKYIEVDCHFIRNEILQGTIQPSYVPTQEQLADILTKVLGRHQFQTLLNKLGICNPHAPP</sequence>
<dbReference type="Pfam" id="PF25597">
    <property type="entry name" value="SH3_retrovirus"/>
    <property type="match status" value="1"/>
</dbReference>
<proteinExistence type="predicted"/>
<dbReference type="InterPro" id="IPR054722">
    <property type="entry name" value="PolX-like_BBD"/>
</dbReference>
<keyword evidence="1" id="KW-0645">Protease</keyword>
<name>A0A151UCM8_CAJCA</name>
<dbReference type="GO" id="GO:0004190">
    <property type="term" value="F:aspartic-type endopeptidase activity"/>
    <property type="evidence" value="ECO:0007669"/>
    <property type="project" value="UniProtKB-KW"/>
</dbReference>
<dbReference type="InterPro" id="IPR013103">
    <property type="entry name" value="RVT_2"/>
</dbReference>
<dbReference type="Gene3D" id="3.30.420.10">
    <property type="entry name" value="Ribonuclease H-like superfamily/Ribonuclease H"/>
    <property type="match status" value="1"/>
</dbReference>
<dbReference type="Pfam" id="PF00665">
    <property type="entry name" value="rve"/>
    <property type="match status" value="1"/>
</dbReference>
<dbReference type="InterPro" id="IPR025724">
    <property type="entry name" value="GAG-pre-integrase_dom"/>
</dbReference>
<dbReference type="CDD" id="cd09272">
    <property type="entry name" value="RNase_HI_RT_Ty1"/>
    <property type="match status" value="1"/>
</dbReference>
<evidence type="ECO:0000313" key="5">
    <source>
        <dbReference type="Proteomes" id="UP000075243"/>
    </source>
</evidence>
<dbReference type="SUPFAM" id="SSF56672">
    <property type="entry name" value="DNA/RNA polymerases"/>
    <property type="match status" value="1"/>
</dbReference>
<dbReference type="Pfam" id="PF07727">
    <property type="entry name" value="RVT_2"/>
    <property type="match status" value="1"/>
</dbReference>
<dbReference type="InterPro" id="IPR012337">
    <property type="entry name" value="RNaseH-like_sf"/>
</dbReference>
<keyword evidence="1" id="KW-0378">Hydrolase</keyword>
<dbReference type="PANTHER" id="PTHR11439">
    <property type="entry name" value="GAG-POL-RELATED RETROTRANSPOSON"/>
    <property type="match status" value="1"/>
</dbReference>
<dbReference type="InterPro" id="IPR043502">
    <property type="entry name" value="DNA/RNA_pol_sf"/>
</dbReference>
<feature type="region of interest" description="Disordered" evidence="2">
    <location>
        <begin position="458"/>
        <end position="477"/>
    </location>
</feature>
<dbReference type="Gramene" id="C.cajan_20721.t">
    <property type="protein sequence ID" value="C.cajan_20721.t.cds1"/>
    <property type="gene ID" value="C.cajan_20721"/>
</dbReference>
<protein>
    <submittedName>
        <fullName evidence="4">Retrovirus-related Pol polyprotein from transposon TNT 1-94</fullName>
    </submittedName>
</protein>
<dbReference type="InterPro" id="IPR057670">
    <property type="entry name" value="SH3_retrovirus"/>
</dbReference>